<gene>
    <name evidence="1" type="ORF">GCM10007140_23160</name>
</gene>
<name>A0A917EQQ5_9BACI</name>
<keyword evidence="2" id="KW-1185">Reference proteome</keyword>
<reference evidence="1" key="1">
    <citation type="journal article" date="2014" name="Int. J. Syst. Evol. Microbiol.">
        <title>Complete genome sequence of Corynebacterium casei LMG S-19264T (=DSM 44701T), isolated from a smear-ripened cheese.</title>
        <authorList>
            <consortium name="US DOE Joint Genome Institute (JGI-PGF)"/>
            <person name="Walter F."/>
            <person name="Albersmeier A."/>
            <person name="Kalinowski J."/>
            <person name="Ruckert C."/>
        </authorList>
    </citation>
    <scope>NUCLEOTIDE SEQUENCE</scope>
    <source>
        <strain evidence="1">CGMCC 1.12698</strain>
    </source>
</reference>
<evidence type="ECO:0000313" key="2">
    <source>
        <dbReference type="Proteomes" id="UP000605259"/>
    </source>
</evidence>
<accession>A0A917EQQ5</accession>
<organism evidence="1 2">
    <name type="scientific">Priestia taiwanensis</name>
    <dbReference type="NCBI Taxonomy" id="1347902"/>
    <lineage>
        <taxon>Bacteria</taxon>
        <taxon>Bacillati</taxon>
        <taxon>Bacillota</taxon>
        <taxon>Bacilli</taxon>
        <taxon>Bacillales</taxon>
        <taxon>Bacillaceae</taxon>
        <taxon>Priestia</taxon>
    </lineage>
</organism>
<protein>
    <submittedName>
        <fullName evidence="1">Uncharacterized protein</fullName>
    </submittedName>
</protein>
<sequence length="71" mass="7664">MPAVVGVVFVDKNNGAISTGFCNRLAPRGDFRSAHGAGFDSVGELKTIVNHANETFVNDCDVFDQVFLFDL</sequence>
<proteinExistence type="predicted"/>
<dbReference type="EMBL" id="BMFK01000001">
    <property type="protein sequence ID" value="GGE72621.1"/>
    <property type="molecule type" value="Genomic_DNA"/>
</dbReference>
<dbReference type="Pfam" id="PF10676">
    <property type="entry name" value="gerPA"/>
    <property type="match status" value="1"/>
</dbReference>
<reference evidence="1" key="2">
    <citation type="submission" date="2020-09" db="EMBL/GenBank/DDBJ databases">
        <authorList>
            <person name="Sun Q."/>
            <person name="Zhou Y."/>
        </authorList>
    </citation>
    <scope>NUCLEOTIDE SEQUENCE</scope>
    <source>
        <strain evidence="1">CGMCC 1.12698</strain>
    </source>
</reference>
<dbReference type="Proteomes" id="UP000605259">
    <property type="component" value="Unassembled WGS sequence"/>
</dbReference>
<evidence type="ECO:0000313" key="1">
    <source>
        <dbReference type="EMBL" id="GGE72621.1"/>
    </source>
</evidence>
<dbReference type="RefSeq" id="WP_188388495.1">
    <property type="nucleotide sequence ID" value="NZ_BMFK01000001.1"/>
</dbReference>
<comment type="caution">
    <text evidence="1">The sequence shown here is derived from an EMBL/GenBank/DDBJ whole genome shotgun (WGS) entry which is preliminary data.</text>
</comment>
<dbReference type="InterPro" id="IPR019618">
    <property type="entry name" value="Spore_germination_GerPA"/>
</dbReference>
<dbReference type="AlphaFoldDB" id="A0A917EQQ5"/>